<evidence type="ECO:0000313" key="6">
    <source>
        <dbReference type="Proteomes" id="UP000595917"/>
    </source>
</evidence>
<reference evidence="5" key="1">
    <citation type="submission" date="2021-01" db="EMBL/GenBank/DDBJ databases">
        <title>Description of Breznakiella homolactica.</title>
        <authorList>
            <person name="Song Y."/>
            <person name="Brune A."/>
        </authorList>
    </citation>
    <scope>NUCLEOTIDE SEQUENCE</scope>
    <source>
        <strain evidence="5">RmG30</strain>
    </source>
</reference>
<gene>
    <name evidence="5" type="ORF">JFL75_05845</name>
</gene>
<dbReference type="InterPro" id="IPR019734">
    <property type="entry name" value="TPR_rpt"/>
</dbReference>
<evidence type="ECO:0000256" key="1">
    <source>
        <dbReference type="ARBA" id="ARBA00007734"/>
    </source>
</evidence>
<dbReference type="GO" id="GO:0004553">
    <property type="term" value="F:hydrolase activity, hydrolyzing O-glycosyl compounds"/>
    <property type="evidence" value="ECO:0007669"/>
    <property type="project" value="InterPro"/>
</dbReference>
<accession>A0A7T8BB13</accession>
<dbReference type="InterPro" id="IPR008258">
    <property type="entry name" value="Transglycosylase_SLT_dom_1"/>
</dbReference>
<evidence type="ECO:0000256" key="3">
    <source>
        <dbReference type="PROSITE-ProRule" id="PRU00339"/>
    </source>
</evidence>
<dbReference type="Proteomes" id="UP000595917">
    <property type="component" value="Chromosome"/>
</dbReference>
<protein>
    <submittedName>
        <fullName evidence="5">Lytic transglycosylase domain-containing protein</fullName>
    </submittedName>
</protein>
<dbReference type="Pfam" id="PF01464">
    <property type="entry name" value="SLT"/>
    <property type="match status" value="1"/>
</dbReference>
<dbReference type="CDD" id="cd13401">
    <property type="entry name" value="Slt70-like"/>
    <property type="match status" value="1"/>
</dbReference>
<proteinExistence type="inferred from homology"/>
<dbReference type="EMBL" id="CP067089">
    <property type="protein sequence ID" value="QQO11329.1"/>
    <property type="molecule type" value="Genomic_DNA"/>
</dbReference>
<dbReference type="InterPro" id="IPR023346">
    <property type="entry name" value="Lysozyme-like_dom_sf"/>
</dbReference>
<feature type="repeat" description="TPR" evidence="3">
    <location>
        <begin position="277"/>
        <end position="310"/>
    </location>
</feature>
<dbReference type="NCBIfam" id="NF047373">
    <property type="entry name" value="BB0259_flg_lyt"/>
    <property type="match status" value="1"/>
</dbReference>
<dbReference type="InterPro" id="IPR008939">
    <property type="entry name" value="Lytic_TGlycosylase_superhlx_U"/>
</dbReference>
<dbReference type="AlphaFoldDB" id="A0A7T8BB13"/>
<keyword evidence="6" id="KW-1185">Reference proteome</keyword>
<dbReference type="Gene3D" id="1.10.530.10">
    <property type="match status" value="1"/>
</dbReference>
<evidence type="ECO:0000256" key="2">
    <source>
        <dbReference type="ARBA" id="ARBA00022729"/>
    </source>
</evidence>
<comment type="similarity">
    <text evidence="1">Belongs to the transglycosylase Slt family.</text>
</comment>
<organism evidence="5 6">
    <name type="scientific">Breznakiella homolactica</name>
    <dbReference type="NCBI Taxonomy" id="2798577"/>
    <lineage>
        <taxon>Bacteria</taxon>
        <taxon>Pseudomonadati</taxon>
        <taxon>Spirochaetota</taxon>
        <taxon>Spirochaetia</taxon>
        <taxon>Spirochaetales</taxon>
        <taxon>Breznakiellaceae</taxon>
        <taxon>Breznakiella</taxon>
    </lineage>
</organism>
<sequence>MDEIRRIDPSATFYAGLQIQAAGDADRARELFSAAMASPLKPVREAALSELLPLLFSSETPIPDRENRNRYEGFLKLARQDNTALKDDPSMATLRRAAYTLLGRFGEIEPLRDAAGGWDEAFTLMGELRTAIPLEAQSPDTGDEPDFSPEARAAAGKILDFLCAGTPGGAHRWVYSEITRRGKGLLNEYETAAAAGRLAVARSAFGQGMEQFRTVLSLQPALFFHYPDLLNDLGRCFQFTQNQREGADLFLQWDQYLRTGTEMGMSIFTIDIPRIRYLLLYFAGRIERQMQNYGEAAAQFVRALDLAPDPEQEDACIWYILNVTLSGSPSRAAALVFEYAPRWHSDPYFSDILDRVSRHLADSRDWDTLLKVFSLIKDGTDGATIAQYAYIIGRALQEGYITPEAAAPYIDTGGASAETAFFRIAFEEGNASFYYRALAASILGETVVPVPEARPVSGDRTAMPHREELDFLLNFHRFGAAAFAPAYVQPAIPGLENRELRSLAEAFAESGQWDGVIRIMAALVSREGYEIERRDMELLYPQPFRELIEGNARDAEIPTEVLFGLIRTESAFVPDIASWAGAVGLAQLMPATAMDVAGRIARRGGPDYRENGAIDLQNPEINVHLGAWYLNYLIDLFDSPMMALIAYNAGIGRVRTWRRAEPALPEDLFLETIEYPETRQYGRKVLAAAAAYGFLYYDMTMEAVIADIFTMRRNSEN</sequence>
<dbReference type="SUPFAM" id="SSF48435">
    <property type="entry name" value="Bacterial muramidases"/>
    <property type="match status" value="1"/>
</dbReference>
<dbReference type="KEGG" id="bhc:JFL75_05845"/>
<name>A0A7T8BB13_9SPIR</name>
<evidence type="ECO:0000313" key="5">
    <source>
        <dbReference type="EMBL" id="QQO11329.1"/>
    </source>
</evidence>
<evidence type="ECO:0000259" key="4">
    <source>
        <dbReference type="Pfam" id="PF01464"/>
    </source>
</evidence>
<dbReference type="Gene3D" id="1.25.40.10">
    <property type="entry name" value="Tetratricopeptide repeat domain"/>
    <property type="match status" value="1"/>
</dbReference>
<dbReference type="PROSITE" id="PS50005">
    <property type="entry name" value="TPR"/>
    <property type="match status" value="1"/>
</dbReference>
<dbReference type="PANTHER" id="PTHR37423">
    <property type="entry name" value="SOLUBLE LYTIC MUREIN TRANSGLYCOSYLASE-RELATED"/>
    <property type="match status" value="1"/>
</dbReference>
<feature type="domain" description="Transglycosylase SLT" evidence="4">
    <location>
        <begin position="547"/>
        <end position="665"/>
    </location>
</feature>
<dbReference type="SUPFAM" id="SSF53955">
    <property type="entry name" value="Lysozyme-like"/>
    <property type="match status" value="1"/>
</dbReference>
<dbReference type="InterPro" id="IPR011990">
    <property type="entry name" value="TPR-like_helical_dom_sf"/>
</dbReference>
<keyword evidence="2" id="KW-0732">Signal</keyword>
<keyword evidence="3" id="KW-0802">TPR repeat</keyword>
<dbReference type="GO" id="GO:0042597">
    <property type="term" value="C:periplasmic space"/>
    <property type="evidence" value="ECO:0007669"/>
    <property type="project" value="InterPro"/>
</dbReference>
<dbReference type="PANTHER" id="PTHR37423:SF5">
    <property type="entry name" value="SOLUBLE LYTIC MUREIN TRANSGLYCOSYLASE"/>
    <property type="match status" value="1"/>
</dbReference>